<evidence type="ECO:0000313" key="5">
    <source>
        <dbReference type="EMBL" id="TFK30908.1"/>
    </source>
</evidence>
<sequence>MASTSPTPTNLPLGKVLASTEKKTRDKAIKNLSIFLSQSGENAIPKPEMDKLWKGIFYCFWMSDKPLVQQALASELAELLLSIPSNAESLAFLLGFWETLVREWNGIDRLRMDKYYMLVRRFVNASFRLMLRAKWDKKTLEQYNEILTRQGGPLCHTDTKVPTSLAYHLADIYLEELEKVLAQQSDIDKQPPVPLILVLNPFLVLATQTASKITFRRIQSALLQPLLDSLSLESGSDDEDEARPRKRARLSQNIPIWHNRSCLRDSATEKPLPRDVLQKQIRRALFDCASRPDTRDSSRRKLYALWKEGEGSEEDD</sequence>
<dbReference type="AlphaFoldDB" id="A0A5C3LDP2"/>
<dbReference type="Proteomes" id="UP000307440">
    <property type="component" value="Unassembled WGS sequence"/>
</dbReference>
<dbReference type="InterPro" id="IPR010301">
    <property type="entry name" value="RRP1"/>
</dbReference>
<dbReference type="GO" id="GO:0006364">
    <property type="term" value="P:rRNA processing"/>
    <property type="evidence" value="ECO:0007669"/>
    <property type="project" value="UniProtKB-KW"/>
</dbReference>
<evidence type="ECO:0000313" key="6">
    <source>
        <dbReference type="Proteomes" id="UP000307440"/>
    </source>
</evidence>
<comment type="subcellular location">
    <subcellularLocation>
        <location evidence="1">Nucleus</location>
    </subcellularLocation>
</comment>
<dbReference type="GO" id="GO:0005634">
    <property type="term" value="C:nucleus"/>
    <property type="evidence" value="ECO:0007669"/>
    <property type="project" value="UniProtKB-SubCell"/>
</dbReference>
<dbReference type="STRING" id="230819.A0A5C3LDP2"/>
<keyword evidence="4" id="KW-0539">Nucleus</keyword>
<dbReference type="GO" id="GO:0030688">
    <property type="term" value="C:preribosome, small subunit precursor"/>
    <property type="evidence" value="ECO:0007669"/>
    <property type="project" value="InterPro"/>
</dbReference>
<keyword evidence="6" id="KW-1185">Reference proteome</keyword>
<dbReference type="PANTHER" id="PTHR13026">
    <property type="entry name" value="NNP-1 PROTEIN NOVEL NUCLEAR PROTEIN 1 NOP52"/>
    <property type="match status" value="1"/>
</dbReference>
<evidence type="ECO:0000256" key="1">
    <source>
        <dbReference type="ARBA" id="ARBA00004123"/>
    </source>
</evidence>
<evidence type="ECO:0000256" key="4">
    <source>
        <dbReference type="ARBA" id="ARBA00023242"/>
    </source>
</evidence>
<comment type="similarity">
    <text evidence="2">Belongs to the RRP1 family.</text>
</comment>
<proteinExistence type="inferred from homology"/>
<accession>A0A5C3LDP2</accession>
<organism evidence="5 6">
    <name type="scientific">Coprinopsis marcescibilis</name>
    <name type="common">Agaric fungus</name>
    <name type="synonym">Psathyrella marcescibilis</name>
    <dbReference type="NCBI Taxonomy" id="230819"/>
    <lineage>
        <taxon>Eukaryota</taxon>
        <taxon>Fungi</taxon>
        <taxon>Dikarya</taxon>
        <taxon>Basidiomycota</taxon>
        <taxon>Agaricomycotina</taxon>
        <taxon>Agaricomycetes</taxon>
        <taxon>Agaricomycetidae</taxon>
        <taxon>Agaricales</taxon>
        <taxon>Agaricineae</taxon>
        <taxon>Psathyrellaceae</taxon>
        <taxon>Coprinopsis</taxon>
    </lineage>
</organism>
<dbReference type="PANTHER" id="PTHR13026:SF0">
    <property type="entry name" value="RIBOSOMAL RNA PROCESSING 1B"/>
    <property type="match status" value="1"/>
</dbReference>
<protein>
    <submittedName>
        <fullName evidence="5">Ribosomal RNA processing protein</fullName>
    </submittedName>
</protein>
<evidence type="ECO:0000256" key="2">
    <source>
        <dbReference type="ARBA" id="ARBA00006374"/>
    </source>
</evidence>
<reference evidence="5 6" key="1">
    <citation type="journal article" date="2019" name="Nat. Ecol. Evol.">
        <title>Megaphylogeny resolves global patterns of mushroom evolution.</title>
        <authorList>
            <person name="Varga T."/>
            <person name="Krizsan K."/>
            <person name="Foldi C."/>
            <person name="Dima B."/>
            <person name="Sanchez-Garcia M."/>
            <person name="Sanchez-Ramirez S."/>
            <person name="Szollosi G.J."/>
            <person name="Szarkandi J.G."/>
            <person name="Papp V."/>
            <person name="Albert L."/>
            <person name="Andreopoulos W."/>
            <person name="Angelini C."/>
            <person name="Antonin V."/>
            <person name="Barry K.W."/>
            <person name="Bougher N.L."/>
            <person name="Buchanan P."/>
            <person name="Buyck B."/>
            <person name="Bense V."/>
            <person name="Catcheside P."/>
            <person name="Chovatia M."/>
            <person name="Cooper J."/>
            <person name="Damon W."/>
            <person name="Desjardin D."/>
            <person name="Finy P."/>
            <person name="Geml J."/>
            <person name="Haridas S."/>
            <person name="Hughes K."/>
            <person name="Justo A."/>
            <person name="Karasinski D."/>
            <person name="Kautmanova I."/>
            <person name="Kiss B."/>
            <person name="Kocsube S."/>
            <person name="Kotiranta H."/>
            <person name="LaButti K.M."/>
            <person name="Lechner B.E."/>
            <person name="Liimatainen K."/>
            <person name="Lipzen A."/>
            <person name="Lukacs Z."/>
            <person name="Mihaltcheva S."/>
            <person name="Morgado L.N."/>
            <person name="Niskanen T."/>
            <person name="Noordeloos M.E."/>
            <person name="Ohm R.A."/>
            <person name="Ortiz-Santana B."/>
            <person name="Ovrebo C."/>
            <person name="Racz N."/>
            <person name="Riley R."/>
            <person name="Savchenko A."/>
            <person name="Shiryaev A."/>
            <person name="Soop K."/>
            <person name="Spirin V."/>
            <person name="Szebenyi C."/>
            <person name="Tomsovsky M."/>
            <person name="Tulloss R.E."/>
            <person name="Uehling J."/>
            <person name="Grigoriev I.V."/>
            <person name="Vagvolgyi C."/>
            <person name="Papp T."/>
            <person name="Martin F.M."/>
            <person name="Miettinen O."/>
            <person name="Hibbett D.S."/>
            <person name="Nagy L.G."/>
        </authorList>
    </citation>
    <scope>NUCLEOTIDE SEQUENCE [LARGE SCALE GENOMIC DNA]</scope>
    <source>
        <strain evidence="5 6">CBS 121175</strain>
    </source>
</reference>
<dbReference type="Pfam" id="PF05997">
    <property type="entry name" value="Nop52"/>
    <property type="match status" value="1"/>
</dbReference>
<evidence type="ECO:0000256" key="3">
    <source>
        <dbReference type="ARBA" id="ARBA00022552"/>
    </source>
</evidence>
<gene>
    <name evidence="5" type="ORF">FA15DRAFT_630242</name>
</gene>
<name>A0A5C3LDP2_COPMA</name>
<keyword evidence="3" id="KW-0698">rRNA processing</keyword>
<dbReference type="EMBL" id="ML210146">
    <property type="protein sequence ID" value="TFK30908.1"/>
    <property type="molecule type" value="Genomic_DNA"/>
</dbReference>
<dbReference type="OrthoDB" id="2019504at2759"/>